<dbReference type="GO" id="GO:0008270">
    <property type="term" value="F:zinc ion binding"/>
    <property type="evidence" value="ECO:0007669"/>
    <property type="project" value="UniProtKB-KW"/>
</dbReference>
<comment type="caution">
    <text evidence="4">The sequence shown here is derived from an EMBL/GenBank/DDBJ whole genome shotgun (WGS) entry which is preliminary data.</text>
</comment>
<dbReference type="InterPro" id="IPR013087">
    <property type="entry name" value="Znf_C2H2_type"/>
</dbReference>
<dbReference type="SUPFAM" id="SSF57667">
    <property type="entry name" value="beta-beta-alpha zinc fingers"/>
    <property type="match status" value="1"/>
</dbReference>
<protein>
    <recommendedName>
        <fullName evidence="3">C2H2-type domain-containing protein</fullName>
    </recommendedName>
</protein>
<evidence type="ECO:0000256" key="2">
    <source>
        <dbReference type="SAM" id="MobiDB-lite"/>
    </source>
</evidence>
<keyword evidence="5" id="KW-1185">Reference proteome</keyword>
<keyword evidence="1" id="KW-0862">Zinc</keyword>
<evidence type="ECO:0000259" key="3">
    <source>
        <dbReference type="PROSITE" id="PS50157"/>
    </source>
</evidence>
<sequence length="361" mass="40274">MMNFLLTSNRGKAQQNESTHSCRYCTKEFSSYQALEGHLRLHHQNMMQKFPYFQSRSNSTDDTIPYFNSSLKGLGITSSGALMNNYCASGGKGLVNPNIQSFDSKLISNIFYLLNADNHRGNETELVLPSRLSHAPNYYASSSSVTLSGALMPTSLPLSRPIDSVNFNDPLGHAPYGGSTGSCQFDVEAVRGFIKRFPYLSEHFLETMKDHNHSNHPVSCAICSVCPCYMMNNLLEHLGFFPRTRLNIKKLLGMERPVFTSLLLPPPLHSQFTVPMCPNKYIKALTSGRENKRCCLCRDLADEAMKRPVVSSISKVYWVGDHPPQKELLLFKDSDNSGSGSEIPTGGEEKCEDNLDLSLHL</sequence>
<proteinExistence type="predicted"/>
<dbReference type="InterPro" id="IPR036236">
    <property type="entry name" value="Znf_C2H2_sf"/>
</dbReference>
<feature type="domain" description="C2H2-type" evidence="3">
    <location>
        <begin position="20"/>
        <end position="42"/>
    </location>
</feature>
<gene>
    <name evidence="4" type="ORF">QN277_016974</name>
</gene>
<organism evidence="4 5">
    <name type="scientific">Acacia crassicarpa</name>
    <name type="common">northern wattle</name>
    <dbReference type="NCBI Taxonomy" id="499986"/>
    <lineage>
        <taxon>Eukaryota</taxon>
        <taxon>Viridiplantae</taxon>
        <taxon>Streptophyta</taxon>
        <taxon>Embryophyta</taxon>
        <taxon>Tracheophyta</taxon>
        <taxon>Spermatophyta</taxon>
        <taxon>Magnoliopsida</taxon>
        <taxon>eudicotyledons</taxon>
        <taxon>Gunneridae</taxon>
        <taxon>Pentapetalae</taxon>
        <taxon>rosids</taxon>
        <taxon>fabids</taxon>
        <taxon>Fabales</taxon>
        <taxon>Fabaceae</taxon>
        <taxon>Caesalpinioideae</taxon>
        <taxon>mimosoid clade</taxon>
        <taxon>Acacieae</taxon>
        <taxon>Acacia</taxon>
    </lineage>
</organism>
<name>A0AAE1TBL2_9FABA</name>
<keyword evidence="1" id="KW-0479">Metal-binding</keyword>
<feature type="region of interest" description="Disordered" evidence="2">
    <location>
        <begin position="331"/>
        <end position="361"/>
    </location>
</feature>
<dbReference type="Proteomes" id="UP001293593">
    <property type="component" value="Unassembled WGS sequence"/>
</dbReference>
<evidence type="ECO:0000256" key="1">
    <source>
        <dbReference type="PROSITE-ProRule" id="PRU00042"/>
    </source>
</evidence>
<evidence type="ECO:0000313" key="4">
    <source>
        <dbReference type="EMBL" id="KAK4279243.1"/>
    </source>
</evidence>
<accession>A0AAE1TBL2</accession>
<dbReference type="PROSITE" id="PS50157">
    <property type="entry name" value="ZINC_FINGER_C2H2_2"/>
    <property type="match status" value="1"/>
</dbReference>
<dbReference type="EMBL" id="JAWXYG010000003">
    <property type="protein sequence ID" value="KAK4279243.1"/>
    <property type="molecule type" value="Genomic_DNA"/>
</dbReference>
<reference evidence="4" key="1">
    <citation type="submission" date="2023-10" db="EMBL/GenBank/DDBJ databases">
        <title>Chromosome-level genome of the transformable northern wattle, Acacia crassicarpa.</title>
        <authorList>
            <person name="Massaro I."/>
            <person name="Sinha N.R."/>
            <person name="Poethig S."/>
            <person name="Leichty A.R."/>
        </authorList>
    </citation>
    <scope>NUCLEOTIDE SEQUENCE</scope>
    <source>
        <strain evidence="4">Acra3RX</strain>
        <tissue evidence="4">Leaf</tissue>
    </source>
</reference>
<dbReference type="AlphaFoldDB" id="A0AAE1TBL2"/>
<dbReference type="Pfam" id="PF13912">
    <property type="entry name" value="zf-C2H2_6"/>
    <property type="match status" value="1"/>
</dbReference>
<keyword evidence="1" id="KW-0863">Zinc-finger</keyword>
<evidence type="ECO:0000313" key="5">
    <source>
        <dbReference type="Proteomes" id="UP001293593"/>
    </source>
</evidence>
<dbReference type="Gene3D" id="3.30.160.60">
    <property type="entry name" value="Classic Zinc Finger"/>
    <property type="match status" value="1"/>
</dbReference>